<reference evidence="10" key="1">
    <citation type="submission" date="2020-05" db="UniProtKB">
        <authorList>
            <consortium name="EnsemblMetazoa"/>
        </authorList>
    </citation>
    <scope>IDENTIFICATION</scope>
    <source>
        <strain evidence="10">Aabys</strain>
    </source>
</reference>
<dbReference type="VEuPathDB" id="VectorBase:MDOMA2_018580"/>
<feature type="region of interest" description="Disordered" evidence="7">
    <location>
        <begin position="71"/>
        <end position="125"/>
    </location>
</feature>
<feature type="compositionally biased region" description="Basic residues" evidence="7">
    <location>
        <begin position="97"/>
        <end position="118"/>
    </location>
</feature>
<keyword evidence="4 8" id="KW-0472">Membrane</keyword>
<dbReference type="eggNOG" id="KOG3664">
    <property type="taxonomic scope" value="Eukaryota"/>
</dbReference>
<feature type="region of interest" description="Disordered" evidence="7">
    <location>
        <begin position="140"/>
        <end position="163"/>
    </location>
</feature>
<dbReference type="EnsemblMetazoa" id="MDOA001521-RA">
    <property type="protein sequence ID" value="MDOA001521-PA"/>
    <property type="gene ID" value="MDOA001521"/>
</dbReference>
<dbReference type="OrthoDB" id="193905at2759"/>
<keyword evidence="5" id="KW-0325">Glycoprotein</keyword>
<feature type="compositionally biased region" description="Polar residues" evidence="7">
    <location>
        <begin position="143"/>
        <end position="161"/>
    </location>
</feature>
<feature type="compositionally biased region" description="Polar residues" evidence="7">
    <location>
        <begin position="1228"/>
        <end position="1241"/>
    </location>
</feature>
<evidence type="ECO:0000256" key="2">
    <source>
        <dbReference type="ARBA" id="ARBA00022692"/>
    </source>
</evidence>
<comment type="subcellular location">
    <subcellularLocation>
        <location evidence="1">Membrane</location>
        <topology evidence="1">Multi-pass membrane protein</topology>
    </subcellularLocation>
</comment>
<evidence type="ECO:0000256" key="7">
    <source>
        <dbReference type="SAM" id="MobiDB-lite"/>
    </source>
</evidence>
<feature type="domain" description="SSD" evidence="9">
    <location>
        <begin position="462"/>
        <end position="614"/>
    </location>
</feature>
<dbReference type="GO" id="GO:0016020">
    <property type="term" value="C:membrane"/>
    <property type="evidence" value="ECO:0007669"/>
    <property type="project" value="UniProtKB-SubCell"/>
</dbReference>
<feature type="transmembrane region" description="Helical" evidence="8">
    <location>
        <begin position="464"/>
        <end position="484"/>
    </location>
</feature>
<dbReference type="PROSITE" id="PS50156">
    <property type="entry name" value="SSD"/>
    <property type="match status" value="1"/>
</dbReference>
<accession>A0A1I8M5S7</accession>
<feature type="transmembrane region" description="Helical" evidence="8">
    <location>
        <begin position="496"/>
        <end position="519"/>
    </location>
</feature>
<dbReference type="GO" id="GO:0022857">
    <property type="term" value="F:transmembrane transporter activity"/>
    <property type="evidence" value="ECO:0007669"/>
    <property type="project" value="TreeGrafter"/>
</dbReference>
<protein>
    <recommendedName>
        <fullName evidence="9">SSD domain-containing protein</fullName>
    </recommendedName>
</protein>
<evidence type="ECO:0000313" key="10">
    <source>
        <dbReference type="EnsemblMetazoa" id="MDOA001521-PA"/>
    </source>
</evidence>
<feature type="transmembrane region" description="Helical" evidence="8">
    <location>
        <begin position="987"/>
        <end position="1007"/>
    </location>
</feature>
<sequence>MQWYFGILARRPYLMVLFISVFCTACIIVSLTTNNLPDFTDPTLGFETRGTEIGKRLIAWHNLIQETGPSNLLVENPSDLQPPSERNGFDYQSLARQKNRRNRKRKNRKPKKNKQRNKNKTDLANEIMTFKKRLRHKNHNANRNRTQQGDQHHLNSSSGSSAWHGDHGIFRDYEITNDSAALANVSKAEEESIYGLNKTFVEDDEASKIKKSRWTLLQKAELPPAPESEENIRLPIEGYFCDSPAKEYSHFVVERIGPNATDSLFDLNGILAMCQLQEQITKVKDYGEYCDREMLSNNCCRPWSLPNYAALLANKSSCFDLTHEDILLLQNLLLTCFEYFHDLKLSNDCSERRCYAPSECTRKNIVFNILHYLTDINILKINDTNIFLKYSMIFVPVSHTRQILPLFHEWEKVDLSNEIVRVAAMDLGLENELFNELLLTDVWLVALGGIFVMTCMWLYTTSLFVTIMTCIAVIFSLGLAYFVYTLVFEMSFFPYMNLLAVVVIIGIGADDAFIFVKIWQCVLTERFTKTSTVTTKSLANPESEQTETLQNLMALTLKHAAISMFVTSITTTGAFYASYTSYITAIKCFGIFAGTAVITNYFLMVTWLPASISIMERFTSITTCSKLQIQKFLIMINKSINSFCTKLELFITAAILNYAPILFTLFGIIGICCGLVVLYKPGLQLPENAHFQLFVSNHPFEIYNSKLKHEFWFEKTMANSENYKMPLRFVWGIKPIDDGDYDNPFAYGNLHYDNNFNVSTKAAQIWLLQFCQNLRQQPFYQLTFGMLLPNCFIENFITLMERMCVNSMDDTDRTPCCDISKFPYEPEVFDICLPQIISSLYATPREYFWPGVAGPKFMASPRTLDINNTLLSEEISPNSTLESTVANVTTTTPPPIVKALVVEFESNVSFSTHYDKVKQFVEDVETWFQDELKTAPPEMQDGWFVSDLKFYDVQKSLPTCTLVAISVAMSASLVVLLLVTLNILISLYAVITVLLTIFVTVAILIMLGWKLNILESVTVSTAIGLAVDFSLHYGIHYRLSPSCERLAATQFSLSRIIGPTAMAAITTGIAGALMLFSSVLPYRQIGIFLLVVMSVSWSYSTFFLMSLLKLFGPQYGFMQFQYPRVKKRSATNGGIKFYERKPNYIKAREQLLTPSSSAVGELINSESHELESLTSNSMIKTISGTECSAQSFSLDCEHLLNNKKSNANLASPVATSHHHHHQHHPPTQYHNNKCRNGTPANTALNLNASSSGGVNISITTPIDGGIDDKLDTRKFVEETSS</sequence>
<evidence type="ECO:0000256" key="6">
    <source>
        <dbReference type="ARBA" id="ARBA00038046"/>
    </source>
</evidence>
<feature type="transmembrane region" description="Helical" evidence="8">
    <location>
        <begin position="591"/>
        <end position="610"/>
    </location>
</feature>
<feature type="transmembrane region" description="Helical" evidence="8">
    <location>
        <begin position="1056"/>
        <end position="1079"/>
    </location>
</feature>
<feature type="transmembrane region" description="Helical" evidence="8">
    <location>
        <begin position="12"/>
        <end position="31"/>
    </location>
</feature>
<evidence type="ECO:0000256" key="1">
    <source>
        <dbReference type="ARBA" id="ARBA00004141"/>
    </source>
</evidence>
<feature type="transmembrane region" description="Helical" evidence="8">
    <location>
        <begin position="442"/>
        <end position="459"/>
    </location>
</feature>
<feature type="transmembrane region" description="Helical" evidence="8">
    <location>
        <begin position="1085"/>
        <end position="1108"/>
    </location>
</feature>
<proteinExistence type="inferred from homology"/>
<dbReference type="VEuPathDB" id="VectorBase:MDOA001521"/>
<comment type="similarity">
    <text evidence="6">Belongs to the dispatched family.</text>
</comment>
<dbReference type="InterPro" id="IPR003392">
    <property type="entry name" value="PTHD_SSD"/>
</dbReference>
<dbReference type="Gene3D" id="1.20.1640.10">
    <property type="entry name" value="Multidrug efflux transporter AcrB transmembrane domain"/>
    <property type="match status" value="2"/>
</dbReference>
<dbReference type="RefSeq" id="XP_005190252.2">
    <property type="nucleotide sequence ID" value="XM_005190195.4"/>
</dbReference>
<feature type="transmembrane region" description="Helical" evidence="8">
    <location>
        <begin position="560"/>
        <end position="579"/>
    </location>
</feature>
<dbReference type="SUPFAM" id="SSF82866">
    <property type="entry name" value="Multidrug efflux transporter AcrB transmembrane domain"/>
    <property type="match status" value="2"/>
</dbReference>
<evidence type="ECO:0000259" key="9">
    <source>
        <dbReference type="PROSITE" id="PS50156"/>
    </source>
</evidence>
<evidence type="ECO:0000256" key="3">
    <source>
        <dbReference type="ARBA" id="ARBA00022989"/>
    </source>
</evidence>
<keyword evidence="3 8" id="KW-1133">Transmembrane helix</keyword>
<keyword evidence="2 8" id="KW-0812">Transmembrane</keyword>
<evidence type="ECO:0000256" key="5">
    <source>
        <dbReference type="ARBA" id="ARBA00023180"/>
    </source>
</evidence>
<evidence type="ECO:0000256" key="4">
    <source>
        <dbReference type="ARBA" id="ARBA00023136"/>
    </source>
</evidence>
<dbReference type="InterPro" id="IPR052081">
    <property type="entry name" value="Dispatched_Hh_regulator"/>
</dbReference>
<dbReference type="GO" id="GO:0007224">
    <property type="term" value="P:smoothened signaling pathway"/>
    <property type="evidence" value="ECO:0007669"/>
    <property type="project" value="TreeGrafter"/>
</dbReference>
<organism evidence="10">
    <name type="scientific">Musca domestica</name>
    <name type="common">House fly</name>
    <dbReference type="NCBI Taxonomy" id="7370"/>
    <lineage>
        <taxon>Eukaryota</taxon>
        <taxon>Metazoa</taxon>
        <taxon>Ecdysozoa</taxon>
        <taxon>Arthropoda</taxon>
        <taxon>Hexapoda</taxon>
        <taxon>Insecta</taxon>
        <taxon>Pterygota</taxon>
        <taxon>Neoptera</taxon>
        <taxon>Endopterygota</taxon>
        <taxon>Diptera</taxon>
        <taxon>Brachycera</taxon>
        <taxon>Muscomorpha</taxon>
        <taxon>Muscoidea</taxon>
        <taxon>Muscidae</taxon>
        <taxon>Musca</taxon>
    </lineage>
</organism>
<dbReference type="PANTHER" id="PTHR45951:SF3">
    <property type="entry name" value="PROTEIN DISPATCHED"/>
    <property type="match status" value="1"/>
</dbReference>
<dbReference type="STRING" id="7370.A0A1I8M5S7"/>
<dbReference type="InterPro" id="IPR000731">
    <property type="entry name" value="SSD"/>
</dbReference>
<feature type="transmembrane region" description="Helical" evidence="8">
    <location>
        <begin position="962"/>
        <end position="980"/>
    </location>
</feature>
<feature type="transmembrane region" description="Helical" evidence="8">
    <location>
        <begin position="655"/>
        <end position="679"/>
    </location>
</feature>
<feature type="region of interest" description="Disordered" evidence="7">
    <location>
        <begin position="1211"/>
        <end position="1241"/>
    </location>
</feature>
<dbReference type="Pfam" id="PF02460">
    <property type="entry name" value="Patched"/>
    <property type="match status" value="1"/>
</dbReference>
<evidence type="ECO:0000256" key="8">
    <source>
        <dbReference type="SAM" id="Phobius"/>
    </source>
</evidence>
<name>A0A1I8M5S7_MUSDO</name>
<dbReference type="PANTHER" id="PTHR45951">
    <property type="entry name" value="PROTEIN DISPATCHED-RELATED"/>
    <property type="match status" value="1"/>
</dbReference>
<gene>
    <name evidence="10" type="primary">101898908</name>
</gene>
<dbReference type="KEGG" id="mde:101898908"/>